<accession>A0AAN6V4C8</accession>
<proteinExistence type="predicted"/>
<comment type="caution">
    <text evidence="3">The sequence shown here is derived from an EMBL/GenBank/DDBJ whole genome shotgun (WGS) entry which is preliminary data.</text>
</comment>
<keyword evidence="4" id="KW-1185">Reference proteome</keyword>
<feature type="region of interest" description="Disordered" evidence="2">
    <location>
        <begin position="226"/>
        <end position="246"/>
    </location>
</feature>
<feature type="coiled-coil region" evidence="1">
    <location>
        <begin position="393"/>
        <end position="497"/>
    </location>
</feature>
<dbReference type="EMBL" id="MU853582">
    <property type="protein sequence ID" value="KAK4143850.1"/>
    <property type="molecule type" value="Genomic_DNA"/>
</dbReference>
<keyword evidence="1" id="KW-0175">Coiled coil</keyword>
<feature type="region of interest" description="Disordered" evidence="2">
    <location>
        <begin position="693"/>
        <end position="826"/>
    </location>
</feature>
<feature type="compositionally biased region" description="Basic and acidic residues" evidence="2">
    <location>
        <begin position="565"/>
        <end position="574"/>
    </location>
</feature>
<feature type="compositionally biased region" description="Pro residues" evidence="2">
    <location>
        <begin position="773"/>
        <end position="787"/>
    </location>
</feature>
<reference evidence="3" key="1">
    <citation type="journal article" date="2023" name="Mol. Phylogenet. Evol.">
        <title>Genome-scale phylogeny and comparative genomics of the fungal order Sordariales.</title>
        <authorList>
            <person name="Hensen N."/>
            <person name="Bonometti L."/>
            <person name="Westerberg I."/>
            <person name="Brannstrom I.O."/>
            <person name="Guillou S."/>
            <person name="Cros-Aarteil S."/>
            <person name="Calhoun S."/>
            <person name="Haridas S."/>
            <person name="Kuo A."/>
            <person name="Mondo S."/>
            <person name="Pangilinan J."/>
            <person name="Riley R."/>
            <person name="LaButti K."/>
            <person name="Andreopoulos B."/>
            <person name="Lipzen A."/>
            <person name="Chen C."/>
            <person name="Yan M."/>
            <person name="Daum C."/>
            <person name="Ng V."/>
            <person name="Clum A."/>
            <person name="Steindorff A."/>
            <person name="Ohm R.A."/>
            <person name="Martin F."/>
            <person name="Silar P."/>
            <person name="Natvig D.O."/>
            <person name="Lalanne C."/>
            <person name="Gautier V."/>
            <person name="Ament-Velasquez S.L."/>
            <person name="Kruys A."/>
            <person name="Hutchinson M.I."/>
            <person name="Powell A.J."/>
            <person name="Barry K."/>
            <person name="Miller A.N."/>
            <person name="Grigoriev I.V."/>
            <person name="Debuchy R."/>
            <person name="Gladieux P."/>
            <person name="Hiltunen Thoren M."/>
            <person name="Johannesson H."/>
        </authorList>
    </citation>
    <scope>NUCLEOTIDE SEQUENCE</scope>
    <source>
        <strain evidence="3">CBS 141.50</strain>
    </source>
</reference>
<dbReference type="GeneID" id="87817249"/>
<gene>
    <name evidence="3" type="ORF">C8A04DRAFT_28418</name>
</gene>
<reference evidence="3" key="2">
    <citation type="submission" date="2023-05" db="EMBL/GenBank/DDBJ databases">
        <authorList>
            <consortium name="Lawrence Berkeley National Laboratory"/>
            <person name="Steindorff A."/>
            <person name="Hensen N."/>
            <person name="Bonometti L."/>
            <person name="Westerberg I."/>
            <person name="Brannstrom I.O."/>
            <person name="Guillou S."/>
            <person name="Cros-Aarteil S."/>
            <person name="Calhoun S."/>
            <person name="Haridas S."/>
            <person name="Kuo A."/>
            <person name="Mondo S."/>
            <person name="Pangilinan J."/>
            <person name="Riley R."/>
            <person name="Labutti K."/>
            <person name="Andreopoulos B."/>
            <person name="Lipzen A."/>
            <person name="Chen C."/>
            <person name="Yanf M."/>
            <person name="Daum C."/>
            <person name="Ng V."/>
            <person name="Clum A."/>
            <person name="Ohm R."/>
            <person name="Martin F."/>
            <person name="Silar P."/>
            <person name="Natvig D."/>
            <person name="Lalanne C."/>
            <person name="Gautier V."/>
            <person name="Ament-Velasquez S.L."/>
            <person name="Kruys A."/>
            <person name="Hutchinson M.I."/>
            <person name="Powell A.J."/>
            <person name="Barry K."/>
            <person name="Miller A.N."/>
            <person name="Grigoriev I.V."/>
            <person name="Debuchy R."/>
            <person name="Gladieux P."/>
            <person name="Thoren M.H."/>
            <person name="Johannesson H."/>
        </authorList>
    </citation>
    <scope>NUCLEOTIDE SEQUENCE</scope>
    <source>
        <strain evidence="3">CBS 141.50</strain>
    </source>
</reference>
<evidence type="ECO:0000256" key="2">
    <source>
        <dbReference type="SAM" id="MobiDB-lite"/>
    </source>
</evidence>
<evidence type="ECO:0000313" key="4">
    <source>
        <dbReference type="Proteomes" id="UP001302676"/>
    </source>
</evidence>
<sequence>MAAVQDSRFDESSAGPKSPDAPGLSTASGDSENISSVRLAKKQRLRELQNEHVSVRTIVVHIGKHYQGVDLPAWLDLSVVCGHLARSGAARQKSSSHAAWKYLRESTSAIREWMGPCDSWREAIKQGRMPYIGFPSEIKAVEFIHGKGPQLPNCIMQQMIRIGLDYLVDHERRPDDKIPEFWRGAKVDDRIWRIQHMQNHGYQLRIPFDDDLNDLIRSVVRHKNKLGQMESSQQPGEPGSDEVAHQSNNLTNEASGAAGAAMANFPKTKGKITPRKDKVQTAMSRVTATVSEALATERQKLLGKRPLDKGGEVAQTETRHKRPKAAPGVAQPAAVVESIENGDEEEEFDTPPPARGNATADDERFRSLRSNYKKLKRADQQLVSRFCGLDHTVAMMGNNVEQLTKKEKELRRDVNATKHKQQQFNEGIGKLEAESKGLDEKAQHLTVQCSALTDNIRKLEDKEEKVIAQCSALEAENKLLRAQIATLTSRIETLEKAKSAPEYKYAATTATVPDTAAEIKPSRQSAGAPAREQATPEALRDRTFSVSRDIPHGTAASAVPSPRRPTYEIHIQEERKPSLLAREYRRSGTQFPRVLDMPTFEPTWNPHEELNRRRAPAHPPIQLREAYQEVSHARPDYAPEPLQPRQDPGEPAAESFHTSMPRTSAPAPLPAQPPAYMQMPDTALAYTRAQFPTGDTTSAAQPMARHFSHGPTPMGPPMNRPEHPETSTHGYNEIDPSLRPGGNPSTANALAVPATTADTIPPAATRTTHHMSPAPPQYRSPYQPPQAPYQYPQGYPHQYAPPAQVQPQEEASLRPQVRPKAEEPAE</sequence>
<feature type="region of interest" description="Disordered" evidence="2">
    <location>
        <begin position="1"/>
        <end position="35"/>
    </location>
</feature>
<feature type="compositionally biased region" description="Acidic residues" evidence="2">
    <location>
        <begin position="340"/>
        <end position="349"/>
    </location>
</feature>
<dbReference type="Proteomes" id="UP001302676">
    <property type="component" value="Unassembled WGS sequence"/>
</dbReference>
<organism evidence="3 4">
    <name type="scientific">Dichotomopilus funicola</name>
    <dbReference type="NCBI Taxonomy" id="1934379"/>
    <lineage>
        <taxon>Eukaryota</taxon>
        <taxon>Fungi</taxon>
        <taxon>Dikarya</taxon>
        <taxon>Ascomycota</taxon>
        <taxon>Pezizomycotina</taxon>
        <taxon>Sordariomycetes</taxon>
        <taxon>Sordariomycetidae</taxon>
        <taxon>Sordariales</taxon>
        <taxon>Chaetomiaceae</taxon>
        <taxon>Dichotomopilus</taxon>
    </lineage>
</organism>
<dbReference type="RefSeq" id="XP_062637221.1">
    <property type="nucleotide sequence ID" value="XM_062780636.1"/>
</dbReference>
<feature type="compositionally biased region" description="Low complexity" evidence="2">
    <location>
        <begin position="788"/>
        <end position="803"/>
    </location>
</feature>
<dbReference type="Gene3D" id="1.10.287.1490">
    <property type="match status" value="1"/>
</dbReference>
<feature type="compositionally biased region" description="Low complexity" evidence="2">
    <location>
        <begin position="751"/>
        <end position="766"/>
    </location>
</feature>
<feature type="region of interest" description="Disordered" evidence="2">
    <location>
        <begin position="299"/>
        <end position="365"/>
    </location>
</feature>
<evidence type="ECO:0000313" key="3">
    <source>
        <dbReference type="EMBL" id="KAK4143850.1"/>
    </source>
</evidence>
<feature type="region of interest" description="Disordered" evidence="2">
    <location>
        <begin position="636"/>
        <end position="676"/>
    </location>
</feature>
<dbReference type="AlphaFoldDB" id="A0AAN6V4C8"/>
<protein>
    <submittedName>
        <fullName evidence="3">Uncharacterized protein</fullName>
    </submittedName>
</protein>
<feature type="compositionally biased region" description="Polar residues" evidence="2">
    <location>
        <begin position="25"/>
        <end position="35"/>
    </location>
</feature>
<feature type="compositionally biased region" description="Low complexity" evidence="2">
    <location>
        <begin position="325"/>
        <end position="336"/>
    </location>
</feature>
<name>A0AAN6V4C8_9PEZI</name>
<feature type="compositionally biased region" description="Basic and acidic residues" evidence="2">
    <location>
        <begin position="299"/>
        <end position="311"/>
    </location>
</feature>
<evidence type="ECO:0000256" key="1">
    <source>
        <dbReference type="SAM" id="Coils"/>
    </source>
</evidence>
<feature type="region of interest" description="Disordered" evidence="2">
    <location>
        <begin position="516"/>
        <end position="574"/>
    </location>
</feature>